<evidence type="ECO:0000313" key="2">
    <source>
        <dbReference type="Proteomes" id="UP000187012"/>
    </source>
</evidence>
<protein>
    <submittedName>
        <fullName evidence="1">Uncharacterized protein</fullName>
    </submittedName>
</protein>
<sequence length="37" mass="4066">MAGVGAFNAYSDPCLPTDLICELISLRDLRLSIERIV</sequence>
<dbReference type="AlphaFoldDB" id="A0A1N7SR73"/>
<evidence type="ECO:0000313" key="1">
    <source>
        <dbReference type="EMBL" id="SIT49948.1"/>
    </source>
</evidence>
<accession>A0A1N7SR73</accession>
<dbReference type="EMBL" id="CYGX02000221">
    <property type="protein sequence ID" value="SIT49948.1"/>
    <property type="molecule type" value="Genomic_DNA"/>
</dbReference>
<proteinExistence type="predicted"/>
<dbReference type="Proteomes" id="UP000187012">
    <property type="component" value="Unassembled WGS sequence"/>
</dbReference>
<keyword evidence="2" id="KW-1185">Reference proteome</keyword>
<name>A0A1N7SR73_9BURK</name>
<organism evidence="1 2">
    <name type="scientific">Paraburkholderia ribeironis</name>
    <dbReference type="NCBI Taxonomy" id="1247936"/>
    <lineage>
        <taxon>Bacteria</taxon>
        <taxon>Pseudomonadati</taxon>
        <taxon>Pseudomonadota</taxon>
        <taxon>Betaproteobacteria</taxon>
        <taxon>Burkholderiales</taxon>
        <taxon>Burkholderiaceae</taxon>
        <taxon>Paraburkholderia</taxon>
    </lineage>
</organism>
<gene>
    <name evidence="1" type="ORF">BN2475_2210001</name>
</gene>
<reference evidence="1 2" key="1">
    <citation type="submission" date="2016-12" db="EMBL/GenBank/DDBJ databases">
        <authorList>
            <person name="Song W.-J."/>
            <person name="Kurnit D.M."/>
        </authorList>
    </citation>
    <scope>NUCLEOTIDE SEQUENCE [LARGE SCALE GENOMIC DNA]</scope>
    <source>
        <strain evidence="1 2">STM7296</strain>
    </source>
</reference>